<gene>
    <name evidence="3" type="ORF">CQR46_0221</name>
</gene>
<organism evidence="3 4">
    <name type="scientific">Bifidobacterium pseudolongum subsp. globosum</name>
    <dbReference type="NCBI Taxonomy" id="1690"/>
    <lineage>
        <taxon>Bacteria</taxon>
        <taxon>Bacillati</taxon>
        <taxon>Actinomycetota</taxon>
        <taxon>Actinomycetes</taxon>
        <taxon>Bifidobacteriales</taxon>
        <taxon>Bifidobacteriaceae</taxon>
        <taxon>Bifidobacterium</taxon>
    </lineage>
</organism>
<comment type="caution">
    <text evidence="3">The sequence shown here is derived from an EMBL/GenBank/DDBJ whole genome shotgun (WGS) entry which is preliminary data.</text>
</comment>
<dbReference type="EMBL" id="PCGZ01000001">
    <property type="protein sequence ID" value="PKU92645.1"/>
    <property type="molecule type" value="Genomic_DNA"/>
</dbReference>
<sequence length="252" mass="28656">MMRYDRDSRCLVTIFMLFCMLCAGGCGAESANKQPSDDAWLSGESGERSASSPQASIQSVMDEPMEDSQRAMLQRALDNGGKVSHADYLSAWNNYKQCMVHKGYTEPPLQTVNGVVINLVHFNFAGVSEEQQMKFHYDFGACFDHNVMYVESAYRDDVANPELYRDLDVAMVDCLRRHELVPVEYTVAQYRRESDAFTNMTFDGEQLTQQQAYARRRKAYSFDFDNPQVRTCVVGINPNAIADEIEEWKPLG</sequence>
<keyword evidence="2" id="KW-0732">Signal</keyword>
<evidence type="ECO:0000256" key="1">
    <source>
        <dbReference type="SAM" id="MobiDB-lite"/>
    </source>
</evidence>
<evidence type="ECO:0000256" key="2">
    <source>
        <dbReference type="SAM" id="SignalP"/>
    </source>
</evidence>
<feature type="signal peptide" evidence="2">
    <location>
        <begin position="1"/>
        <end position="28"/>
    </location>
</feature>
<protein>
    <recommendedName>
        <fullName evidence="5">Lipoprotein</fullName>
    </recommendedName>
</protein>
<reference evidence="3 4" key="1">
    <citation type="submission" date="2017-10" db="EMBL/GenBank/DDBJ databases">
        <title>Bifidobacterium genomics.</title>
        <authorList>
            <person name="Lugli G.A."/>
            <person name="Milani C."/>
            <person name="Mancabelli L."/>
        </authorList>
    </citation>
    <scope>NUCLEOTIDE SEQUENCE [LARGE SCALE GENOMIC DNA]</scope>
    <source>
        <strain evidence="3 4">1524B</strain>
    </source>
</reference>
<dbReference type="AlphaFoldDB" id="A0A2N3QLT7"/>
<evidence type="ECO:0000313" key="3">
    <source>
        <dbReference type="EMBL" id="PKU92645.1"/>
    </source>
</evidence>
<dbReference type="Proteomes" id="UP000233730">
    <property type="component" value="Unassembled WGS sequence"/>
</dbReference>
<feature type="chain" id="PRO_5014872005" description="Lipoprotein" evidence="2">
    <location>
        <begin position="29"/>
        <end position="252"/>
    </location>
</feature>
<evidence type="ECO:0000313" key="4">
    <source>
        <dbReference type="Proteomes" id="UP000233730"/>
    </source>
</evidence>
<accession>A0A2N3QLT7</accession>
<evidence type="ECO:0008006" key="5">
    <source>
        <dbReference type="Google" id="ProtNLM"/>
    </source>
</evidence>
<proteinExistence type="predicted"/>
<name>A0A2N3QLT7_9BIFI</name>
<feature type="region of interest" description="Disordered" evidence="1">
    <location>
        <begin position="34"/>
        <end position="71"/>
    </location>
</feature>
<feature type="compositionally biased region" description="Polar residues" evidence="1">
    <location>
        <begin position="48"/>
        <end position="59"/>
    </location>
</feature>